<gene>
    <name evidence="1" type="ORF">L873DRAFT_1816369</name>
</gene>
<organism evidence="1 2">
    <name type="scientific">Choiromyces venosus 120613-1</name>
    <dbReference type="NCBI Taxonomy" id="1336337"/>
    <lineage>
        <taxon>Eukaryota</taxon>
        <taxon>Fungi</taxon>
        <taxon>Dikarya</taxon>
        <taxon>Ascomycota</taxon>
        <taxon>Pezizomycotina</taxon>
        <taxon>Pezizomycetes</taxon>
        <taxon>Pezizales</taxon>
        <taxon>Tuberaceae</taxon>
        <taxon>Choiromyces</taxon>
    </lineage>
</organism>
<evidence type="ECO:0000313" key="1">
    <source>
        <dbReference type="EMBL" id="RPA93148.1"/>
    </source>
</evidence>
<accession>A0A3N4J808</accession>
<protein>
    <submittedName>
        <fullName evidence="1">Uncharacterized protein</fullName>
    </submittedName>
</protein>
<sequence>MKRPEQSIMGKRIRSQFTRTFGFRKEKKIPMCEMVVQNYVSILKRRFEIARDLK</sequence>
<keyword evidence="2" id="KW-1185">Reference proteome</keyword>
<name>A0A3N4J808_9PEZI</name>
<dbReference type="Proteomes" id="UP000276215">
    <property type="component" value="Unassembled WGS sequence"/>
</dbReference>
<dbReference type="AlphaFoldDB" id="A0A3N4J808"/>
<evidence type="ECO:0000313" key="2">
    <source>
        <dbReference type="Proteomes" id="UP000276215"/>
    </source>
</evidence>
<proteinExistence type="predicted"/>
<reference evidence="1 2" key="1">
    <citation type="journal article" date="2018" name="Nat. Ecol. Evol.">
        <title>Pezizomycetes genomes reveal the molecular basis of ectomycorrhizal truffle lifestyle.</title>
        <authorList>
            <person name="Murat C."/>
            <person name="Payen T."/>
            <person name="Noel B."/>
            <person name="Kuo A."/>
            <person name="Morin E."/>
            <person name="Chen J."/>
            <person name="Kohler A."/>
            <person name="Krizsan K."/>
            <person name="Balestrini R."/>
            <person name="Da Silva C."/>
            <person name="Montanini B."/>
            <person name="Hainaut M."/>
            <person name="Levati E."/>
            <person name="Barry K.W."/>
            <person name="Belfiori B."/>
            <person name="Cichocki N."/>
            <person name="Clum A."/>
            <person name="Dockter R.B."/>
            <person name="Fauchery L."/>
            <person name="Guy J."/>
            <person name="Iotti M."/>
            <person name="Le Tacon F."/>
            <person name="Lindquist E.A."/>
            <person name="Lipzen A."/>
            <person name="Malagnac F."/>
            <person name="Mello A."/>
            <person name="Molinier V."/>
            <person name="Miyauchi S."/>
            <person name="Poulain J."/>
            <person name="Riccioni C."/>
            <person name="Rubini A."/>
            <person name="Sitrit Y."/>
            <person name="Splivallo R."/>
            <person name="Traeger S."/>
            <person name="Wang M."/>
            <person name="Zifcakova L."/>
            <person name="Wipf D."/>
            <person name="Zambonelli A."/>
            <person name="Paolocci F."/>
            <person name="Nowrousian M."/>
            <person name="Ottonello S."/>
            <person name="Baldrian P."/>
            <person name="Spatafora J.W."/>
            <person name="Henrissat B."/>
            <person name="Nagy L.G."/>
            <person name="Aury J.M."/>
            <person name="Wincker P."/>
            <person name="Grigoriev I.V."/>
            <person name="Bonfante P."/>
            <person name="Martin F.M."/>
        </authorList>
    </citation>
    <scope>NUCLEOTIDE SEQUENCE [LARGE SCALE GENOMIC DNA]</scope>
    <source>
        <strain evidence="1 2">120613-1</strain>
    </source>
</reference>
<dbReference type="EMBL" id="ML120458">
    <property type="protein sequence ID" value="RPA93148.1"/>
    <property type="molecule type" value="Genomic_DNA"/>
</dbReference>